<protein>
    <recommendedName>
        <fullName evidence="4">RidA family protein</fullName>
    </recommendedName>
</protein>
<dbReference type="InterPro" id="IPR035959">
    <property type="entry name" value="RutC-like_sf"/>
</dbReference>
<evidence type="ECO:0000313" key="2">
    <source>
        <dbReference type="EMBL" id="GGA82270.1"/>
    </source>
</evidence>
<comment type="similarity">
    <text evidence="1">Belongs to the RutC family.</text>
</comment>
<dbReference type="PANTHER" id="PTHR47328">
    <property type="match status" value="1"/>
</dbReference>
<dbReference type="SUPFAM" id="SSF55298">
    <property type="entry name" value="YjgF-like"/>
    <property type="match status" value="1"/>
</dbReference>
<dbReference type="AlphaFoldDB" id="A0A916S608"/>
<proteinExistence type="inferred from homology"/>
<dbReference type="InterPro" id="IPR006175">
    <property type="entry name" value="YjgF/YER057c/UK114"/>
</dbReference>
<sequence length="118" mass="13020">MTENIKRFPGTARMSNMVAYQGVLLTKGITARGLPRDIKAQTADVLRQLDALLAEASLTKDALLQVMIWIADTRDFDAMNEVYDQWVPQGQQPVRACVESKLASSDLLIEIQASAALQ</sequence>
<evidence type="ECO:0008006" key="4">
    <source>
        <dbReference type="Google" id="ProtNLM"/>
    </source>
</evidence>
<keyword evidence="3" id="KW-1185">Reference proteome</keyword>
<dbReference type="Pfam" id="PF01042">
    <property type="entry name" value="Ribonuc_L-PSP"/>
    <property type="match status" value="1"/>
</dbReference>
<dbReference type="PANTHER" id="PTHR47328:SF1">
    <property type="entry name" value="RUTC FAMILY PROTEIN YOAB"/>
    <property type="match status" value="1"/>
</dbReference>
<reference evidence="2" key="2">
    <citation type="submission" date="2020-09" db="EMBL/GenBank/DDBJ databases">
        <authorList>
            <person name="Sun Q."/>
            <person name="Zhou Y."/>
        </authorList>
    </citation>
    <scope>NUCLEOTIDE SEQUENCE</scope>
    <source>
        <strain evidence="2">CGMCC 1.15320</strain>
    </source>
</reference>
<comment type="caution">
    <text evidence="2">The sequence shown here is derived from an EMBL/GenBank/DDBJ whole genome shotgun (WGS) entry which is preliminary data.</text>
</comment>
<organism evidence="2 3">
    <name type="scientific">Nitratireductor aestuarii</name>
    <dbReference type="NCBI Taxonomy" id="1735103"/>
    <lineage>
        <taxon>Bacteria</taxon>
        <taxon>Pseudomonadati</taxon>
        <taxon>Pseudomonadota</taxon>
        <taxon>Alphaproteobacteria</taxon>
        <taxon>Hyphomicrobiales</taxon>
        <taxon>Phyllobacteriaceae</taxon>
        <taxon>Nitratireductor</taxon>
    </lineage>
</organism>
<dbReference type="InterPro" id="IPR035709">
    <property type="entry name" value="YoaB-like"/>
</dbReference>
<evidence type="ECO:0000313" key="3">
    <source>
        <dbReference type="Proteomes" id="UP000636264"/>
    </source>
</evidence>
<dbReference type="RefSeq" id="WP_210315582.1">
    <property type="nucleotide sequence ID" value="NZ_BMIF01000025.1"/>
</dbReference>
<dbReference type="Gene3D" id="3.30.1330.40">
    <property type="entry name" value="RutC-like"/>
    <property type="match status" value="1"/>
</dbReference>
<dbReference type="CDD" id="cd06150">
    <property type="entry name" value="YjgF_YER057c_UK114_like_2"/>
    <property type="match status" value="1"/>
</dbReference>
<evidence type="ECO:0000256" key="1">
    <source>
        <dbReference type="ARBA" id="ARBA00010552"/>
    </source>
</evidence>
<reference evidence="2" key="1">
    <citation type="journal article" date="2014" name="Int. J. Syst. Evol. Microbiol.">
        <title>Complete genome sequence of Corynebacterium casei LMG S-19264T (=DSM 44701T), isolated from a smear-ripened cheese.</title>
        <authorList>
            <consortium name="US DOE Joint Genome Institute (JGI-PGF)"/>
            <person name="Walter F."/>
            <person name="Albersmeier A."/>
            <person name="Kalinowski J."/>
            <person name="Ruckert C."/>
        </authorList>
    </citation>
    <scope>NUCLEOTIDE SEQUENCE</scope>
    <source>
        <strain evidence="2">CGMCC 1.15320</strain>
    </source>
</reference>
<name>A0A916S608_9HYPH</name>
<dbReference type="Proteomes" id="UP000636264">
    <property type="component" value="Unassembled WGS sequence"/>
</dbReference>
<gene>
    <name evidence="2" type="ORF">GCM10011385_40620</name>
</gene>
<dbReference type="InterPro" id="IPR019897">
    <property type="entry name" value="RidA_CS"/>
</dbReference>
<dbReference type="PROSITE" id="PS01094">
    <property type="entry name" value="UPF0076"/>
    <property type="match status" value="1"/>
</dbReference>
<accession>A0A916S608</accession>
<dbReference type="EMBL" id="BMIF01000025">
    <property type="protein sequence ID" value="GGA82270.1"/>
    <property type="molecule type" value="Genomic_DNA"/>
</dbReference>